<feature type="signal peptide" evidence="1">
    <location>
        <begin position="1"/>
        <end position="27"/>
    </location>
</feature>
<keyword evidence="1" id="KW-0732">Signal</keyword>
<comment type="caution">
    <text evidence="2">The sequence shown here is derived from an EMBL/GenBank/DDBJ whole genome shotgun (WGS) entry which is preliminary data.</text>
</comment>
<dbReference type="SUPFAM" id="SSF81901">
    <property type="entry name" value="HCP-like"/>
    <property type="match status" value="1"/>
</dbReference>
<dbReference type="PANTHER" id="PTHR45084">
    <property type="entry name" value="ERAD-ASSOCIATED E3 UBIQUITIN-PROTEIN LIGASE COMPONENT HRD3A-RELATED"/>
    <property type="match status" value="1"/>
</dbReference>
<evidence type="ECO:0000313" key="2">
    <source>
        <dbReference type="EMBL" id="PKI77827.1"/>
    </source>
</evidence>
<dbReference type="InterPro" id="IPR044623">
    <property type="entry name" value="HRD3"/>
</dbReference>
<dbReference type="GO" id="GO:0036503">
    <property type="term" value="P:ERAD pathway"/>
    <property type="evidence" value="ECO:0007669"/>
    <property type="project" value="InterPro"/>
</dbReference>
<dbReference type="InterPro" id="IPR011990">
    <property type="entry name" value="TPR-like_helical_dom_sf"/>
</dbReference>
<protein>
    <recommendedName>
        <fullName evidence="4">ERAD-associated E3 ubiquitin-protein ligase component HRD3A-like</fullName>
    </recommendedName>
</protein>
<accession>A0A2I0LAW8</accession>
<keyword evidence="3" id="KW-1185">Reference proteome</keyword>
<dbReference type="PANTHER" id="PTHR45084:SF1">
    <property type="entry name" value="ERAD-ASSOCIATED E3 UBIQUITIN-PROTEIN LIGASE COMPONENT HRD3A-RELATED"/>
    <property type="match status" value="1"/>
</dbReference>
<proteinExistence type="predicted"/>
<sequence>MKISRFSAWKVLFSLLILCLHPAASSARSFVLFLSQDDINDITNSPDDIDPAHLDSAEWDEFGESETKPDEELDPGSWRPIFESDSELALASEAEELYYSGVDKMVSSVSSGDERPMEAAASEIEASAMAGYPHAQSALGFLYGMGQMRERSKVKAFLYHHFAAEGGNMQSKMALAYTYSRQDVSENLEICRIFSD</sequence>
<dbReference type="InterPro" id="IPR006597">
    <property type="entry name" value="Sel1-like"/>
</dbReference>
<dbReference type="STRING" id="22663.A0A2I0LAW8"/>
<feature type="chain" id="PRO_5014155613" description="ERAD-associated E3 ubiquitin-protein ligase component HRD3A-like" evidence="1">
    <location>
        <begin position="28"/>
        <end position="196"/>
    </location>
</feature>
<dbReference type="Proteomes" id="UP000233551">
    <property type="component" value="Unassembled WGS sequence"/>
</dbReference>
<evidence type="ECO:0000313" key="3">
    <source>
        <dbReference type="Proteomes" id="UP000233551"/>
    </source>
</evidence>
<dbReference type="AlphaFoldDB" id="A0A2I0LAW8"/>
<reference evidence="2 3" key="1">
    <citation type="submission" date="2017-11" db="EMBL/GenBank/DDBJ databases">
        <title>De-novo sequencing of pomegranate (Punica granatum L.) genome.</title>
        <authorList>
            <person name="Akparov Z."/>
            <person name="Amiraslanov A."/>
            <person name="Hajiyeva S."/>
            <person name="Abbasov M."/>
            <person name="Kaur K."/>
            <person name="Hamwieh A."/>
            <person name="Solovyev V."/>
            <person name="Salamov A."/>
            <person name="Braich B."/>
            <person name="Kosarev P."/>
            <person name="Mahmoud A."/>
            <person name="Hajiyev E."/>
            <person name="Babayeva S."/>
            <person name="Izzatullayeva V."/>
            <person name="Mammadov A."/>
            <person name="Mammadov A."/>
            <person name="Sharifova S."/>
            <person name="Ojaghi J."/>
            <person name="Eynullazada K."/>
            <person name="Bayramov B."/>
            <person name="Abdulazimova A."/>
            <person name="Shahmuradov I."/>
        </authorList>
    </citation>
    <scope>NUCLEOTIDE SEQUENCE [LARGE SCALE GENOMIC DNA]</scope>
    <source>
        <strain evidence="3">cv. AG2017</strain>
        <tissue evidence="2">Leaf</tissue>
    </source>
</reference>
<evidence type="ECO:0000256" key="1">
    <source>
        <dbReference type="SAM" id="SignalP"/>
    </source>
</evidence>
<dbReference type="Gene3D" id="1.25.40.10">
    <property type="entry name" value="Tetratricopeptide repeat domain"/>
    <property type="match status" value="1"/>
</dbReference>
<gene>
    <name evidence="2" type="ORF">CRG98_001791</name>
</gene>
<name>A0A2I0LAW8_PUNGR</name>
<dbReference type="EMBL" id="PGOL01000073">
    <property type="protein sequence ID" value="PKI77827.1"/>
    <property type="molecule type" value="Genomic_DNA"/>
</dbReference>
<dbReference type="SMART" id="SM00671">
    <property type="entry name" value="SEL1"/>
    <property type="match status" value="1"/>
</dbReference>
<evidence type="ECO:0008006" key="4">
    <source>
        <dbReference type="Google" id="ProtNLM"/>
    </source>
</evidence>
<organism evidence="2 3">
    <name type="scientific">Punica granatum</name>
    <name type="common">Pomegranate</name>
    <dbReference type="NCBI Taxonomy" id="22663"/>
    <lineage>
        <taxon>Eukaryota</taxon>
        <taxon>Viridiplantae</taxon>
        <taxon>Streptophyta</taxon>
        <taxon>Embryophyta</taxon>
        <taxon>Tracheophyta</taxon>
        <taxon>Spermatophyta</taxon>
        <taxon>Magnoliopsida</taxon>
        <taxon>eudicotyledons</taxon>
        <taxon>Gunneridae</taxon>
        <taxon>Pentapetalae</taxon>
        <taxon>rosids</taxon>
        <taxon>malvids</taxon>
        <taxon>Myrtales</taxon>
        <taxon>Lythraceae</taxon>
        <taxon>Punica</taxon>
    </lineage>
</organism>